<evidence type="ECO:0000256" key="1">
    <source>
        <dbReference type="SAM" id="MobiDB-lite"/>
    </source>
</evidence>
<evidence type="ECO:0000259" key="2">
    <source>
        <dbReference type="Pfam" id="PF00085"/>
    </source>
</evidence>
<dbReference type="SUPFAM" id="SSF52833">
    <property type="entry name" value="Thioredoxin-like"/>
    <property type="match status" value="1"/>
</dbReference>
<dbReference type="InterPro" id="IPR013766">
    <property type="entry name" value="Thioredoxin_domain"/>
</dbReference>
<sequence length="152" mass="16286">MTEPTESTEPAEAGDTNAPASPTPPHLDHRAFEAFGMREVDGASIDAAIAEAGDDLVCVFFWGVDCFNCEMAKKAMLANPDPIRALNVHWLHANVYAHPELGRRFGLHGIPVFMFFHKGKKLGRATGWHGHGQFAAAVGNARLKAGGKPLAG</sequence>
<keyword evidence="4" id="KW-1185">Reference proteome</keyword>
<dbReference type="InterPro" id="IPR036249">
    <property type="entry name" value="Thioredoxin-like_sf"/>
</dbReference>
<feature type="domain" description="Thioredoxin" evidence="2">
    <location>
        <begin position="44"/>
        <end position="135"/>
    </location>
</feature>
<comment type="caution">
    <text evidence="3">The sequence shown here is derived from an EMBL/GenBank/DDBJ whole genome shotgun (WGS) entry which is preliminary data.</text>
</comment>
<evidence type="ECO:0000313" key="4">
    <source>
        <dbReference type="Proteomes" id="UP000245754"/>
    </source>
</evidence>
<dbReference type="EMBL" id="QGGT01000001">
    <property type="protein sequence ID" value="PWK37946.1"/>
    <property type="molecule type" value="Genomic_DNA"/>
</dbReference>
<gene>
    <name evidence="3" type="ORF">C7419_1011833</name>
</gene>
<dbReference type="Gene3D" id="3.40.30.10">
    <property type="entry name" value="Glutaredoxin"/>
    <property type="match status" value="1"/>
</dbReference>
<proteinExistence type="predicted"/>
<protein>
    <submittedName>
        <fullName evidence="3">Thioredoxin</fullName>
    </submittedName>
</protein>
<dbReference type="AlphaFoldDB" id="A0A316F0B6"/>
<feature type="compositionally biased region" description="Low complexity" evidence="1">
    <location>
        <begin position="1"/>
        <end position="13"/>
    </location>
</feature>
<feature type="region of interest" description="Disordered" evidence="1">
    <location>
        <begin position="1"/>
        <end position="28"/>
    </location>
</feature>
<dbReference type="Pfam" id="PF00085">
    <property type="entry name" value="Thioredoxin"/>
    <property type="match status" value="1"/>
</dbReference>
<dbReference type="CDD" id="cd02947">
    <property type="entry name" value="TRX_family"/>
    <property type="match status" value="1"/>
</dbReference>
<name>A0A316F0B6_9BURK</name>
<evidence type="ECO:0000313" key="3">
    <source>
        <dbReference type="EMBL" id="PWK37946.1"/>
    </source>
</evidence>
<accession>A0A316F0B6</accession>
<dbReference type="Proteomes" id="UP000245754">
    <property type="component" value="Unassembled WGS sequence"/>
</dbReference>
<reference evidence="3 4" key="1">
    <citation type="submission" date="2018-05" db="EMBL/GenBank/DDBJ databases">
        <title>Genomic Encyclopedia of Type Strains, Phase IV (KMG-V): Genome sequencing to study the core and pangenomes of soil and plant-associated prokaryotes.</title>
        <authorList>
            <person name="Whitman W."/>
        </authorList>
    </citation>
    <scope>NUCLEOTIDE SEQUENCE [LARGE SCALE GENOMIC DNA]</scope>
    <source>
        <strain evidence="3 4">SLV-132</strain>
    </source>
</reference>
<organism evidence="3 4">
    <name type="scientific">Cupriavidus plantarum</name>
    <dbReference type="NCBI Taxonomy" id="942865"/>
    <lineage>
        <taxon>Bacteria</taxon>
        <taxon>Pseudomonadati</taxon>
        <taxon>Pseudomonadota</taxon>
        <taxon>Betaproteobacteria</taxon>
        <taxon>Burkholderiales</taxon>
        <taxon>Burkholderiaceae</taxon>
        <taxon>Cupriavidus</taxon>
    </lineage>
</organism>